<evidence type="ECO:0000256" key="1">
    <source>
        <dbReference type="ARBA" id="ARBA00005843"/>
    </source>
</evidence>
<evidence type="ECO:0000256" key="4">
    <source>
        <dbReference type="ARBA" id="ARBA00022777"/>
    </source>
</evidence>
<evidence type="ECO:0000259" key="7">
    <source>
        <dbReference type="PROSITE" id="PS50011"/>
    </source>
</evidence>
<feature type="domain" description="Protein kinase" evidence="7">
    <location>
        <begin position="131"/>
        <end position="389"/>
    </location>
</feature>
<proteinExistence type="inferred from homology"/>
<dbReference type="Gene3D" id="1.10.510.10">
    <property type="entry name" value="Transferase(Phosphotransferase) domain 1"/>
    <property type="match status" value="1"/>
</dbReference>
<keyword evidence="2" id="KW-0808">Transferase</keyword>
<dbReference type="InterPro" id="IPR001245">
    <property type="entry name" value="Ser-Thr/Tyr_kinase_cat_dom"/>
</dbReference>
<dbReference type="SUPFAM" id="SSF56112">
    <property type="entry name" value="Protein kinase-like (PK-like)"/>
    <property type="match status" value="1"/>
</dbReference>
<dbReference type="PANTHER" id="PTHR44329:SF71">
    <property type="entry name" value="SERINE_THREONINE-PROTEIN KINASE CTR1-LIKE"/>
    <property type="match status" value="1"/>
</dbReference>
<dbReference type="InterPro" id="IPR002110">
    <property type="entry name" value="Ankyrin_rpt"/>
</dbReference>
<evidence type="ECO:0000256" key="2">
    <source>
        <dbReference type="ARBA" id="ARBA00022679"/>
    </source>
</evidence>
<dbReference type="Pfam" id="PF12796">
    <property type="entry name" value="Ank_2"/>
    <property type="match status" value="1"/>
</dbReference>
<evidence type="ECO:0000256" key="5">
    <source>
        <dbReference type="ARBA" id="ARBA00022840"/>
    </source>
</evidence>
<dbReference type="AlphaFoldDB" id="A0AAP0NTK1"/>
<dbReference type="InterPro" id="IPR036770">
    <property type="entry name" value="Ankyrin_rpt-contain_sf"/>
</dbReference>
<sequence>MNRSADFEMQVIGSFLSYASRGDKVGLNQMLLKGTSPDVQDYDKRTALHLAASEGHASIVELLIHYNANVNLQDRWQRTPLTDARLYRHRDICRILEVNGGKDSLDDDNSLTFTHEQSSVEVSIDLSELNLKQSSTIEQGLFGESIKVKWRGTWVVKTIIQRQIDKPVKMILSAKDNTLLRELRHPNILQFLGSIVQGEEMILITEYLSQGNLDLILTSKSRLGLPTSVRYALDIARGMNYLHENKPNPIVHKFLSPRNLLLDEGGHLKIGEYWVHMLYQRIHPNREICQRNGTSADDYNQILDTKKDILSFAHIFYMMLEGRLLNQDVNFEITDHLNADDFEPKFRFSRAPARIQQLIKECCDKDPCKRPPFRTVIDILDEVSTHIAKQRCPVC</sequence>
<dbReference type="PROSITE" id="PS50297">
    <property type="entry name" value="ANK_REP_REGION"/>
    <property type="match status" value="1"/>
</dbReference>
<dbReference type="PROSITE" id="PS50088">
    <property type="entry name" value="ANK_REPEAT"/>
    <property type="match status" value="1"/>
</dbReference>
<dbReference type="FunFam" id="3.30.200.20:FF:000180">
    <property type="entry name" value="serine/threonine-protein kinase STY46-like"/>
    <property type="match status" value="1"/>
</dbReference>
<dbReference type="PIRSF" id="PIRSF000654">
    <property type="entry name" value="Integrin-linked_kinase"/>
    <property type="match status" value="1"/>
</dbReference>
<keyword evidence="4" id="KW-0418">Kinase</keyword>
<keyword evidence="9" id="KW-1185">Reference proteome</keyword>
<dbReference type="Pfam" id="PF07714">
    <property type="entry name" value="PK_Tyr_Ser-Thr"/>
    <property type="match status" value="1"/>
</dbReference>
<dbReference type="EMBL" id="JBBNAG010000007">
    <property type="protein sequence ID" value="KAK9118643.1"/>
    <property type="molecule type" value="Genomic_DNA"/>
</dbReference>
<comment type="similarity">
    <text evidence="1">Belongs to the protein kinase superfamily. TKL Ser/Thr protein kinase family.</text>
</comment>
<name>A0AAP0NTK1_9MAGN</name>
<comment type="caution">
    <text evidence="8">The sequence shown here is derived from an EMBL/GenBank/DDBJ whole genome shotgun (WGS) entry which is preliminary data.</text>
</comment>
<dbReference type="Gene3D" id="1.25.40.20">
    <property type="entry name" value="Ankyrin repeat-containing domain"/>
    <property type="match status" value="1"/>
</dbReference>
<evidence type="ECO:0000256" key="3">
    <source>
        <dbReference type="ARBA" id="ARBA00022741"/>
    </source>
</evidence>
<dbReference type="Proteomes" id="UP001419268">
    <property type="component" value="Unassembled WGS sequence"/>
</dbReference>
<dbReference type="InterPro" id="IPR000719">
    <property type="entry name" value="Prot_kinase_dom"/>
</dbReference>
<dbReference type="SMART" id="SM00248">
    <property type="entry name" value="ANK"/>
    <property type="match status" value="2"/>
</dbReference>
<keyword evidence="5" id="KW-0067">ATP-binding</keyword>
<protein>
    <recommendedName>
        <fullName evidence="7">Protein kinase domain-containing protein</fullName>
    </recommendedName>
</protein>
<evidence type="ECO:0000256" key="6">
    <source>
        <dbReference type="PROSITE-ProRule" id="PRU00023"/>
    </source>
</evidence>
<keyword evidence="3" id="KW-0547">Nucleotide-binding</keyword>
<evidence type="ECO:0000313" key="8">
    <source>
        <dbReference type="EMBL" id="KAK9118643.1"/>
    </source>
</evidence>
<gene>
    <name evidence="8" type="ORF">Scep_016736</name>
</gene>
<dbReference type="GO" id="GO:0004674">
    <property type="term" value="F:protein serine/threonine kinase activity"/>
    <property type="evidence" value="ECO:0007669"/>
    <property type="project" value="TreeGrafter"/>
</dbReference>
<dbReference type="SUPFAM" id="SSF48403">
    <property type="entry name" value="Ankyrin repeat"/>
    <property type="match status" value="1"/>
</dbReference>
<organism evidence="8 9">
    <name type="scientific">Stephania cephalantha</name>
    <dbReference type="NCBI Taxonomy" id="152367"/>
    <lineage>
        <taxon>Eukaryota</taxon>
        <taxon>Viridiplantae</taxon>
        <taxon>Streptophyta</taxon>
        <taxon>Embryophyta</taxon>
        <taxon>Tracheophyta</taxon>
        <taxon>Spermatophyta</taxon>
        <taxon>Magnoliopsida</taxon>
        <taxon>Ranunculales</taxon>
        <taxon>Menispermaceae</taxon>
        <taxon>Menispermoideae</taxon>
        <taxon>Cissampelideae</taxon>
        <taxon>Stephania</taxon>
    </lineage>
</organism>
<reference evidence="8 9" key="1">
    <citation type="submission" date="2024-01" db="EMBL/GenBank/DDBJ databases">
        <title>Genome assemblies of Stephania.</title>
        <authorList>
            <person name="Yang L."/>
        </authorList>
    </citation>
    <scope>NUCLEOTIDE SEQUENCE [LARGE SCALE GENOMIC DNA]</scope>
    <source>
        <strain evidence="8">JXDWG</strain>
        <tissue evidence="8">Leaf</tissue>
    </source>
</reference>
<dbReference type="PANTHER" id="PTHR44329">
    <property type="entry name" value="SERINE/THREONINE-PROTEIN KINASE TNNI3K-RELATED"/>
    <property type="match status" value="1"/>
</dbReference>
<feature type="repeat" description="ANK" evidence="6">
    <location>
        <begin position="43"/>
        <end position="75"/>
    </location>
</feature>
<evidence type="ECO:0000313" key="9">
    <source>
        <dbReference type="Proteomes" id="UP001419268"/>
    </source>
</evidence>
<dbReference type="InterPro" id="IPR051681">
    <property type="entry name" value="Ser/Thr_Kinases-Pseudokinases"/>
</dbReference>
<dbReference type="GO" id="GO:0005524">
    <property type="term" value="F:ATP binding"/>
    <property type="evidence" value="ECO:0007669"/>
    <property type="project" value="UniProtKB-KW"/>
</dbReference>
<dbReference type="PROSITE" id="PS50011">
    <property type="entry name" value="PROTEIN_KINASE_DOM"/>
    <property type="match status" value="1"/>
</dbReference>
<dbReference type="InterPro" id="IPR011009">
    <property type="entry name" value="Kinase-like_dom_sf"/>
</dbReference>
<accession>A0AAP0NTK1</accession>
<keyword evidence="6" id="KW-0040">ANK repeat</keyword>